<evidence type="ECO:0000313" key="2">
    <source>
        <dbReference type="Proteomes" id="UP000240259"/>
    </source>
</evidence>
<dbReference type="RefSeq" id="WP_107647712.1">
    <property type="nucleotide sequence ID" value="NZ_PZJX01000005.1"/>
</dbReference>
<reference evidence="1 2" key="1">
    <citation type="submission" date="2018-03" db="EMBL/GenBank/DDBJ databases">
        <title>Genome sequence of the symbiotic type strain Mesorhizobium helmanticense CSLC115NT isolated from Lotus corniculatus nodules.</title>
        <authorList>
            <person name="Sannazzaro A.I."/>
            <person name="Torres Tejerizo G.A."/>
            <person name="Dip D."/>
            <person name="Caballero M."/>
            <person name="Pistorio M."/>
            <person name="Estrella M.J."/>
        </authorList>
    </citation>
    <scope>NUCLEOTIDE SEQUENCE [LARGE SCALE GENOMIC DNA]</scope>
    <source>
        <strain evidence="1 2">CSLC115N</strain>
    </source>
</reference>
<dbReference type="Proteomes" id="UP000240259">
    <property type="component" value="Unassembled WGS sequence"/>
</dbReference>
<evidence type="ECO:0000313" key="1">
    <source>
        <dbReference type="EMBL" id="PTE12016.1"/>
    </source>
</evidence>
<organism evidence="1 2">
    <name type="scientific">Mesorhizobium helmanticense</name>
    <dbReference type="NCBI Taxonomy" id="1776423"/>
    <lineage>
        <taxon>Bacteria</taxon>
        <taxon>Pseudomonadati</taxon>
        <taxon>Pseudomonadota</taxon>
        <taxon>Alphaproteobacteria</taxon>
        <taxon>Hyphomicrobiales</taxon>
        <taxon>Phyllobacteriaceae</taxon>
        <taxon>Mesorhizobium</taxon>
    </lineage>
</organism>
<gene>
    <name evidence="1" type="ORF">C9427_02945</name>
</gene>
<dbReference type="EMBL" id="PZJX01000005">
    <property type="protein sequence ID" value="PTE12016.1"/>
    <property type="molecule type" value="Genomic_DNA"/>
</dbReference>
<name>A0A2T4J286_9HYPH</name>
<accession>A0A2T4J286</accession>
<dbReference type="AlphaFoldDB" id="A0A2T4J286"/>
<proteinExistence type="predicted"/>
<comment type="caution">
    <text evidence="1">The sequence shown here is derived from an EMBL/GenBank/DDBJ whole genome shotgun (WGS) entry which is preliminary data.</text>
</comment>
<protein>
    <submittedName>
        <fullName evidence="1">Uncharacterized protein</fullName>
    </submittedName>
</protein>
<keyword evidence="2" id="KW-1185">Reference proteome</keyword>
<sequence>MDQLAELGNSPPEALATTEWLVFATHILSRVATREMNHFAGASAGEGNRKPHFDNHTAAGAPAFAQIESRFAG</sequence>